<organism evidence="1 2">
    <name type="scientific">Oceanipulchritudo coccoides</name>
    <dbReference type="NCBI Taxonomy" id="2706888"/>
    <lineage>
        <taxon>Bacteria</taxon>
        <taxon>Pseudomonadati</taxon>
        <taxon>Verrucomicrobiota</taxon>
        <taxon>Opitutia</taxon>
        <taxon>Puniceicoccales</taxon>
        <taxon>Oceanipulchritudinaceae</taxon>
        <taxon>Oceanipulchritudo</taxon>
    </lineage>
</organism>
<protein>
    <recommendedName>
        <fullName evidence="3">NIPSNAP domain-containing protein</fullName>
    </recommendedName>
</protein>
<keyword evidence="2" id="KW-1185">Reference proteome</keyword>
<reference evidence="1 2" key="1">
    <citation type="submission" date="2020-02" db="EMBL/GenBank/DDBJ databases">
        <title>Albibacoteraceae fam. nov., the first described family within the subdivision 4 Verrucomicrobia.</title>
        <authorList>
            <person name="Xi F."/>
        </authorList>
    </citation>
    <scope>NUCLEOTIDE SEQUENCE [LARGE SCALE GENOMIC DNA]</scope>
    <source>
        <strain evidence="1 2">CK1056</strain>
    </source>
</reference>
<dbReference type="Proteomes" id="UP000478417">
    <property type="component" value="Unassembled WGS sequence"/>
</dbReference>
<dbReference type="EMBL" id="JAAGNX010000001">
    <property type="protein sequence ID" value="NDV61433.1"/>
    <property type="molecule type" value="Genomic_DNA"/>
</dbReference>
<accession>A0A6B2LYH0</accession>
<dbReference type="AlphaFoldDB" id="A0A6B2LYH0"/>
<evidence type="ECO:0000313" key="1">
    <source>
        <dbReference type="EMBL" id="NDV61433.1"/>
    </source>
</evidence>
<name>A0A6B2LYH0_9BACT</name>
<evidence type="ECO:0000313" key="2">
    <source>
        <dbReference type="Proteomes" id="UP000478417"/>
    </source>
</evidence>
<dbReference type="RefSeq" id="WP_163962370.1">
    <property type="nucleotide sequence ID" value="NZ_JAAGNX010000001.1"/>
</dbReference>
<gene>
    <name evidence="1" type="ORF">G0Q06_03115</name>
</gene>
<sequence length="255" mass="28822">MRNGKWNRLGLIMAVCIGFVSQILNAEEQNLAQVYFITAKMGHEADLYEKIKEHAAWRKEAGDPWAWSVYQTVTGSELGKYVIRSGNHGWSCWDAYEEFNATASAEWNEHVAPHVGSTTSLIMEDAGIADWPTEPGSANLIDVYWYDLKPGTMEAFFESAKMYHKAIQENDRDVHYSFAKTVSGGPSNRIVLALPFANYAAMEGPDEDLREFFARVMDEEDLKTAGEKWIGSIDSTEGYIIRFHPELSVLPDHEE</sequence>
<proteinExistence type="predicted"/>
<evidence type="ECO:0008006" key="3">
    <source>
        <dbReference type="Google" id="ProtNLM"/>
    </source>
</evidence>
<comment type="caution">
    <text evidence="1">The sequence shown here is derived from an EMBL/GenBank/DDBJ whole genome shotgun (WGS) entry which is preliminary data.</text>
</comment>